<dbReference type="KEGG" id="sno:Snov_3786"/>
<feature type="transmembrane region" description="Helical" evidence="1">
    <location>
        <begin position="302"/>
        <end position="320"/>
    </location>
</feature>
<dbReference type="RefSeq" id="WP_013168557.1">
    <property type="nucleotide sequence ID" value="NC_014217.1"/>
</dbReference>
<sequence>MAALRGRSVIAILALIWIFMVYWDFGLPGLQADEANHYAFAPGILSEGAARLHHYRYPDNFIDRLDGLARYPIVGGSLYNTDIGAYVGIPLFISIGFSVESLRIFEGFLTFGAILSLVALIARIFGWGPAFFFGLIAITDPSNIFSARSQAHYFWYVILFAALAAHCLLSDYWQPRRSPWLAIGAGSSTALSVLCYFVGVFFAIPLILTAIWTYRRRPWHLVAFLIAGIVAYSPVIYAVVSIYLASPALLANFGMPGFALAESIPTFSVENLRRMSNLIQGGFGYYGHALGVVGYFRDNYSTVRLAIIGGMLALLVVTALRSRSPDSTKSAFYLVASGCVAAFITGAFFLKAINYHHFIAYAVVVYMLMASLIASDRVVKTIAIAACSVLIATNLVALHAAHKALNKTGGLAYHNEAYSVPAELFRTTLKDYRPVFASWGSHLQFLFQTRGRIPYTFIGSPSTAEFSTLVKQYGKIAIIIGVKERRTVTDFGGPVDFEMHFSQRDGAPLFDIILVGQENAKPAPQ</sequence>
<feature type="transmembrane region" description="Helical" evidence="1">
    <location>
        <begin position="278"/>
        <end position="296"/>
    </location>
</feature>
<proteinExistence type="predicted"/>
<name>D6ZYT7_ANCN5</name>
<feature type="transmembrane region" description="Helical" evidence="1">
    <location>
        <begin position="220"/>
        <end position="245"/>
    </location>
</feature>
<keyword evidence="3" id="KW-1185">Reference proteome</keyword>
<feature type="transmembrane region" description="Helical" evidence="1">
    <location>
        <begin position="193"/>
        <end position="214"/>
    </location>
</feature>
<feature type="transmembrane region" description="Helical" evidence="1">
    <location>
        <begin position="382"/>
        <end position="401"/>
    </location>
</feature>
<keyword evidence="1" id="KW-0812">Transmembrane</keyword>
<keyword evidence="1" id="KW-0472">Membrane</keyword>
<evidence type="ECO:0008006" key="4">
    <source>
        <dbReference type="Google" id="ProtNLM"/>
    </source>
</evidence>
<evidence type="ECO:0000256" key="1">
    <source>
        <dbReference type="SAM" id="Phobius"/>
    </source>
</evidence>
<feature type="transmembrane region" description="Helical" evidence="1">
    <location>
        <begin position="7"/>
        <end position="25"/>
    </location>
</feature>
<protein>
    <recommendedName>
        <fullName evidence="4">Glycosyltransferase RgtA/B/C/D-like domain-containing protein</fullName>
    </recommendedName>
</protein>
<feature type="transmembrane region" description="Helical" evidence="1">
    <location>
        <begin position="83"/>
        <end position="102"/>
    </location>
</feature>
<accession>D6ZYT7</accession>
<dbReference type="HOGENOM" id="CLU_518655_0_0_5"/>
<keyword evidence="1" id="KW-1133">Transmembrane helix</keyword>
<feature type="transmembrane region" description="Helical" evidence="1">
    <location>
        <begin position="358"/>
        <end position="375"/>
    </location>
</feature>
<feature type="transmembrane region" description="Helical" evidence="1">
    <location>
        <begin position="114"/>
        <end position="138"/>
    </location>
</feature>
<evidence type="ECO:0000313" key="3">
    <source>
        <dbReference type="Proteomes" id="UP000006633"/>
    </source>
</evidence>
<feature type="transmembrane region" description="Helical" evidence="1">
    <location>
        <begin position="153"/>
        <end position="173"/>
    </location>
</feature>
<dbReference type="EMBL" id="CP002026">
    <property type="protein sequence ID" value="ADH91056.1"/>
    <property type="molecule type" value="Genomic_DNA"/>
</dbReference>
<dbReference type="AlphaFoldDB" id="D6ZYT7"/>
<organism evidence="2 3">
    <name type="scientific">Ancylobacter novellus (strain ATCC 8093 / DSM 506 / JCM 20403 / CCM 1077 / IAM 12100 / NBRC 12443 / NCIMB 10456)</name>
    <name type="common">Starkeya novella</name>
    <dbReference type="NCBI Taxonomy" id="639283"/>
    <lineage>
        <taxon>Bacteria</taxon>
        <taxon>Pseudomonadati</taxon>
        <taxon>Pseudomonadota</taxon>
        <taxon>Alphaproteobacteria</taxon>
        <taxon>Hyphomicrobiales</taxon>
        <taxon>Xanthobacteraceae</taxon>
        <taxon>Ancylobacter</taxon>
    </lineage>
</organism>
<dbReference type="STRING" id="639283.Snov_3786"/>
<feature type="transmembrane region" description="Helical" evidence="1">
    <location>
        <begin position="332"/>
        <end position="352"/>
    </location>
</feature>
<reference evidence="2 3" key="1">
    <citation type="journal article" date="2012" name="Stand. Genomic Sci.">
        <title>Complete genome sequence of the facultatively chemolithoautotrophic and methylotrophic alpha Proteobacterium Starkeya novella type strain (ATCC 8093(T)).</title>
        <authorList>
            <person name="Kappler U."/>
            <person name="Davenport K."/>
            <person name="Beatson S."/>
            <person name="Lucas S."/>
            <person name="Lapidus A."/>
            <person name="Copeland A."/>
            <person name="Berry K.W."/>
            <person name="Glavina Del Rio T."/>
            <person name="Hammon N."/>
            <person name="Dalin E."/>
            <person name="Tice H."/>
            <person name="Pitluck S."/>
            <person name="Richardson P."/>
            <person name="Bruce D."/>
            <person name="Goodwin L.A."/>
            <person name="Han C."/>
            <person name="Tapia R."/>
            <person name="Detter J.C."/>
            <person name="Chang Y.J."/>
            <person name="Jeffries C.D."/>
            <person name="Land M."/>
            <person name="Hauser L."/>
            <person name="Kyrpides N.C."/>
            <person name="Goker M."/>
            <person name="Ivanova N."/>
            <person name="Klenk H.P."/>
            <person name="Woyke T."/>
        </authorList>
    </citation>
    <scope>NUCLEOTIDE SEQUENCE [LARGE SCALE GENOMIC DNA]</scope>
    <source>
        <strain evidence="3">ATCC 8093 / DSM 506 / JCM 20403 / CCM 1077 / IAM 12100 / NBRC 12443 / NCIMB 10456</strain>
    </source>
</reference>
<dbReference type="Proteomes" id="UP000006633">
    <property type="component" value="Chromosome"/>
</dbReference>
<gene>
    <name evidence="2" type="ordered locus">Snov_3786</name>
</gene>
<evidence type="ECO:0000313" key="2">
    <source>
        <dbReference type="EMBL" id="ADH91056.1"/>
    </source>
</evidence>